<name>A0A1M5QZI4_9CLOT</name>
<keyword evidence="1" id="KW-1133">Transmembrane helix</keyword>
<dbReference type="OrthoDB" id="9791488at2"/>
<keyword evidence="4" id="KW-1185">Reference proteome</keyword>
<dbReference type="STRING" id="1121316.SAMN02745207_00385"/>
<dbReference type="SUPFAM" id="SSF46955">
    <property type="entry name" value="Putative DNA-binding domain"/>
    <property type="match status" value="1"/>
</dbReference>
<dbReference type="Pfam" id="PF13411">
    <property type="entry name" value="MerR_1"/>
    <property type="match status" value="1"/>
</dbReference>
<dbReference type="EMBL" id="FQXM01000002">
    <property type="protein sequence ID" value="SHH19341.1"/>
    <property type="molecule type" value="Genomic_DNA"/>
</dbReference>
<feature type="transmembrane region" description="Helical" evidence="1">
    <location>
        <begin position="290"/>
        <end position="312"/>
    </location>
</feature>
<protein>
    <submittedName>
        <fullName evidence="3">DNA-binding transcriptional regulator, MerR family</fullName>
    </submittedName>
</protein>
<feature type="transmembrane region" description="Helical" evidence="1">
    <location>
        <begin position="142"/>
        <end position="163"/>
    </location>
</feature>
<organism evidence="3 4">
    <name type="scientific">Clostridium grantii DSM 8605</name>
    <dbReference type="NCBI Taxonomy" id="1121316"/>
    <lineage>
        <taxon>Bacteria</taxon>
        <taxon>Bacillati</taxon>
        <taxon>Bacillota</taxon>
        <taxon>Clostridia</taxon>
        <taxon>Eubacteriales</taxon>
        <taxon>Clostridiaceae</taxon>
        <taxon>Clostridium</taxon>
    </lineage>
</organism>
<dbReference type="GO" id="GO:0006355">
    <property type="term" value="P:regulation of DNA-templated transcription"/>
    <property type="evidence" value="ECO:0007669"/>
    <property type="project" value="InterPro"/>
</dbReference>
<gene>
    <name evidence="3" type="ORF">SAMN02745207_00385</name>
</gene>
<feature type="transmembrane region" description="Helical" evidence="1">
    <location>
        <begin position="249"/>
        <end position="269"/>
    </location>
</feature>
<dbReference type="RefSeq" id="WP_073336418.1">
    <property type="nucleotide sequence ID" value="NZ_FQXM01000002.1"/>
</dbReference>
<dbReference type="InterPro" id="IPR000551">
    <property type="entry name" value="MerR-type_HTH_dom"/>
</dbReference>
<feature type="transmembrane region" description="Helical" evidence="1">
    <location>
        <begin position="175"/>
        <end position="193"/>
    </location>
</feature>
<dbReference type="Gene3D" id="1.10.1660.10">
    <property type="match status" value="1"/>
</dbReference>
<dbReference type="GO" id="GO:0003677">
    <property type="term" value="F:DNA binding"/>
    <property type="evidence" value="ECO:0007669"/>
    <property type="project" value="UniProtKB-KW"/>
</dbReference>
<dbReference type="CDD" id="cd00592">
    <property type="entry name" value="HTH_MerR-like"/>
    <property type="match status" value="1"/>
</dbReference>
<reference evidence="3 4" key="1">
    <citation type="submission" date="2016-11" db="EMBL/GenBank/DDBJ databases">
        <authorList>
            <person name="Jaros S."/>
            <person name="Januszkiewicz K."/>
            <person name="Wedrychowicz H."/>
        </authorList>
    </citation>
    <scope>NUCLEOTIDE SEQUENCE [LARGE SCALE GENOMIC DNA]</scope>
    <source>
        <strain evidence="3 4">DSM 8605</strain>
    </source>
</reference>
<dbReference type="Proteomes" id="UP000184447">
    <property type="component" value="Unassembled WGS sequence"/>
</dbReference>
<feature type="transmembrane region" description="Helical" evidence="1">
    <location>
        <begin position="205"/>
        <end position="229"/>
    </location>
</feature>
<proteinExistence type="predicted"/>
<evidence type="ECO:0000313" key="3">
    <source>
        <dbReference type="EMBL" id="SHH19341.1"/>
    </source>
</evidence>
<evidence type="ECO:0000256" key="1">
    <source>
        <dbReference type="SAM" id="Phobius"/>
    </source>
</evidence>
<sequence>MKSGEVQILTGLDAETIKFYESEKLICIKRDNDSNEIYDDETINQIKSIKLLFKLQIPISKIKDWSQGIINLESLLKEKLKEIDKHEVVISNKKEAYKGIIKELKKNGKTDVDVFLEIVEIFQSEEYLDFNNELKDILQPSLTIQILNTLILSGPLFWLWINLSGHKYEFIVENIIISLICTVLLTLCWKSYFQKKKNNKNENIGCLLSFLGLIGALFLTIWSFIFISQLQEKIFVPDEYLLYMFKPPYSYMIFFFEIELIIFIIYIINKINKSSEWKWAVSIFNIFKKKVLIIVVANIFLIYACVTGITVVTKNRIVDYSFYKPSGVIYSYNDIVKVETGFKGKFLGRFRKNAGEFYYIVNFTNGSKVNLYQGNSSLEDTYLELEIIDDLIMKTSAEKIASPENSEYCDLDQRYIDRFLRIVSNR</sequence>
<evidence type="ECO:0000313" key="4">
    <source>
        <dbReference type="Proteomes" id="UP000184447"/>
    </source>
</evidence>
<keyword evidence="3" id="KW-0238">DNA-binding</keyword>
<accession>A0A1M5QZI4</accession>
<keyword evidence="1" id="KW-0472">Membrane</keyword>
<dbReference type="AlphaFoldDB" id="A0A1M5QZI4"/>
<keyword evidence="1" id="KW-0812">Transmembrane</keyword>
<feature type="domain" description="HTH merR-type" evidence="2">
    <location>
        <begin position="1"/>
        <end position="66"/>
    </location>
</feature>
<evidence type="ECO:0000259" key="2">
    <source>
        <dbReference type="Pfam" id="PF13411"/>
    </source>
</evidence>
<dbReference type="InterPro" id="IPR009061">
    <property type="entry name" value="DNA-bd_dom_put_sf"/>
</dbReference>